<accession>A0ABS8DZT8</accession>
<dbReference type="RefSeq" id="WP_229334202.1">
    <property type="nucleotide sequence ID" value="NZ_JAINUL010000001.1"/>
</dbReference>
<name>A0ABS8DZT8_9ACTN</name>
<organism evidence="1 2">
    <name type="scientific">Streptomyces flavotricini</name>
    <dbReference type="NCBI Taxonomy" id="66888"/>
    <lineage>
        <taxon>Bacteria</taxon>
        <taxon>Bacillati</taxon>
        <taxon>Actinomycetota</taxon>
        <taxon>Actinomycetes</taxon>
        <taxon>Kitasatosporales</taxon>
        <taxon>Streptomycetaceae</taxon>
        <taxon>Streptomyces</taxon>
    </lineage>
</organism>
<protein>
    <submittedName>
        <fullName evidence="1">Uncharacterized protein</fullName>
    </submittedName>
</protein>
<evidence type="ECO:0000313" key="2">
    <source>
        <dbReference type="Proteomes" id="UP001520654"/>
    </source>
</evidence>
<evidence type="ECO:0000313" key="1">
    <source>
        <dbReference type="EMBL" id="MCC0093554.1"/>
    </source>
</evidence>
<reference evidence="1 2" key="1">
    <citation type="submission" date="2021-08" db="EMBL/GenBank/DDBJ databases">
        <title>Genomic Architecture of Streptomyces flavotricini NGL1 and Streptomyces erythrochromogenes HMS4 With Differential Plant Beneficial attributes and laccase production capabilities.</title>
        <authorList>
            <person name="Salwan R."/>
            <person name="Kaur R."/>
            <person name="Sharma V."/>
        </authorList>
    </citation>
    <scope>NUCLEOTIDE SEQUENCE [LARGE SCALE GENOMIC DNA]</scope>
    <source>
        <strain evidence="1 2">NGL1</strain>
    </source>
</reference>
<sequence length="57" mass="6083">MRHRDLVVIGAGSGNAVVDAELRAVRWRAARDRVFGRLDAEPALTGAAENALLDLGL</sequence>
<comment type="caution">
    <text evidence="1">The sequence shown here is derived from an EMBL/GenBank/DDBJ whole genome shotgun (WGS) entry which is preliminary data.</text>
</comment>
<dbReference type="Proteomes" id="UP001520654">
    <property type="component" value="Unassembled WGS sequence"/>
</dbReference>
<dbReference type="EMBL" id="JAINUL010000001">
    <property type="protein sequence ID" value="MCC0093554.1"/>
    <property type="molecule type" value="Genomic_DNA"/>
</dbReference>
<keyword evidence="2" id="KW-1185">Reference proteome</keyword>
<gene>
    <name evidence="1" type="ORF">K7B10_01840</name>
</gene>
<proteinExistence type="predicted"/>